<proteinExistence type="predicted"/>
<dbReference type="EMBL" id="HAEC01007835">
    <property type="protein sequence ID" value="SBQ75973.1"/>
    <property type="molecule type" value="Transcribed_RNA"/>
</dbReference>
<dbReference type="AlphaFoldDB" id="A0A1A8GXL7"/>
<feature type="non-terminal residue" evidence="1">
    <location>
        <position position="1"/>
    </location>
</feature>
<reference evidence="1" key="2">
    <citation type="submission" date="2016-06" db="EMBL/GenBank/DDBJ databases">
        <title>The genome of a short-lived fish provides insights into sex chromosome evolution and the genetic control of aging.</title>
        <authorList>
            <person name="Reichwald K."/>
            <person name="Felder M."/>
            <person name="Petzold A."/>
            <person name="Koch P."/>
            <person name="Groth M."/>
            <person name="Platzer M."/>
        </authorList>
    </citation>
    <scope>NUCLEOTIDE SEQUENCE</scope>
    <source>
        <tissue evidence="1">Brain</tissue>
    </source>
</reference>
<reference evidence="1" key="1">
    <citation type="submission" date="2016-05" db="EMBL/GenBank/DDBJ databases">
        <authorList>
            <person name="Lavstsen T."/>
            <person name="Jespersen J.S."/>
        </authorList>
    </citation>
    <scope>NUCLEOTIDE SEQUENCE</scope>
    <source>
        <tissue evidence="1">Brain</tissue>
    </source>
</reference>
<accession>A0A1A8GXL7</accession>
<evidence type="ECO:0000313" key="1">
    <source>
        <dbReference type="EMBL" id="SBQ75973.1"/>
    </source>
</evidence>
<protein>
    <submittedName>
        <fullName evidence="1">Lysyl oxidase</fullName>
    </submittedName>
</protein>
<sequence>SRILEVSAKRLLKCFSPVSLSSTGCLVKCFPQGPDTLKVPGEAIGEGCGVFCL</sequence>
<name>A0A1A8GXL7_9TELE</name>
<organism evidence="1">
    <name type="scientific">Nothobranchius korthausae</name>
    <dbReference type="NCBI Taxonomy" id="1143690"/>
    <lineage>
        <taxon>Eukaryota</taxon>
        <taxon>Metazoa</taxon>
        <taxon>Chordata</taxon>
        <taxon>Craniata</taxon>
        <taxon>Vertebrata</taxon>
        <taxon>Euteleostomi</taxon>
        <taxon>Actinopterygii</taxon>
        <taxon>Neopterygii</taxon>
        <taxon>Teleostei</taxon>
        <taxon>Neoteleostei</taxon>
        <taxon>Acanthomorphata</taxon>
        <taxon>Ovalentaria</taxon>
        <taxon>Atherinomorphae</taxon>
        <taxon>Cyprinodontiformes</taxon>
        <taxon>Nothobranchiidae</taxon>
        <taxon>Nothobranchius</taxon>
    </lineage>
</organism>
<gene>
    <name evidence="1" type="primary">Nfu_g_1_024555</name>
</gene>
<feature type="non-terminal residue" evidence="1">
    <location>
        <position position="53"/>
    </location>
</feature>